<comment type="caution">
    <text evidence="4">The sequence shown here is derived from an EMBL/GenBank/DDBJ whole genome shotgun (WGS) entry which is preliminary data.</text>
</comment>
<dbReference type="InterPro" id="IPR007527">
    <property type="entry name" value="Znf_SWIM"/>
</dbReference>
<dbReference type="EMBL" id="JACCFS010000001">
    <property type="protein sequence ID" value="NYJ37797.1"/>
    <property type="molecule type" value="Genomic_DNA"/>
</dbReference>
<evidence type="ECO:0000256" key="1">
    <source>
        <dbReference type="PROSITE-ProRule" id="PRU00325"/>
    </source>
</evidence>
<organism evidence="4 5">
    <name type="scientific">Nocardiopsis aegyptia</name>
    <dbReference type="NCBI Taxonomy" id="220378"/>
    <lineage>
        <taxon>Bacteria</taxon>
        <taxon>Bacillati</taxon>
        <taxon>Actinomycetota</taxon>
        <taxon>Actinomycetes</taxon>
        <taxon>Streptosporangiales</taxon>
        <taxon>Nocardiopsidaceae</taxon>
        <taxon>Nocardiopsis</taxon>
    </lineage>
</organism>
<dbReference type="RefSeq" id="WP_246406454.1">
    <property type="nucleotide sequence ID" value="NZ_JACCFS010000001.1"/>
</dbReference>
<dbReference type="AlphaFoldDB" id="A0A7Z0ETT7"/>
<dbReference type="PROSITE" id="PS50966">
    <property type="entry name" value="ZF_SWIM"/>
    <property type="match status" value="1"/>
</dbReference>
<keyword evidence="1" id="KW-0863">Zinc-finger</keyword>
<protein>
    <submittedName>
        <fullName evidence="4">Putative Zn finger protein</fullName>
    </submittedName>
</protein>
<dbReference type="Pfam" id="PF04434">
    <property type="entry name" value="SWIM"/>
    <property type="match status" value="1"/>
</dbReference>
<keyword evidence="5" id="KW-1185">Reference proteome</keyword>
<feature type="region of interest" description="Disordered" evidence="2">
    <location>
        <begin position="179"/>
        <end position="201"/>
    </location>
</feature>
<feature type="domain" description="SWIM-type" evidence="3">
    <location>
        <begin position="50"/>
        <end position="86"/>
    </location>
</feature>
<keyword evidence="1" id="KW-0862">Zinc</keyword>
<dbReference type="GO" id="GO:0008270">
    <property type="term" value="F:zinc ion binding"/>
    <property type="evidence" value="ECO:0007669"/>
    <property type="project" value="UniProtKB-KW"/>
</dbReference>
<name>A0A7Z0ETT7_9ACTN</name>
<evidence type="ECO:0000313" key="4">
    <source>
        <dbReference type="EMBL" id="NYJ37797.1"/>
    </source>
</evidence>
<gene>
    <name evidence="4" type="ORF">HNR10_005678</name>
</gene>
<reference evidence="4 5" key="1">
    <citation type="submission" date="2020-07" db="EMBL/GenBank/DDBJ databases">
        <title>Sequencing the genomes of 1000 actinobacteria strains.</title>
        <authorList>
            <person name="Klenk H.-P."/>
        </authorList>
    </citation>
    <scope>NUCLEOTIDE SEQUENCE [LARGE SCALE GENOMIC DNA]</scope>
    <source>
        <strain evidence="4 5">DSM 44442</strain>
    </source>
</reference>
<evidence type="ECO:0000259" key="3">
    <source>
        <dbReference type="PROSITE" id="PS50966"/>
    </source>
</evidence>
<sequence length="201" mass="22407">MDVLRLSRERLLDLAGRTSFDRGLEYLGQVSGLRRGEGVVHATVRGHRRYRVRITTEGAFFWCCDCPWAEEGNCCKHVVAVSLVHLHEREHGESAPPVSDISSYLHGLDREQLVELLLEEAGYSHPLSFALEVRAAVAAQDTEALRALCEGALRVTEPVPYDQADEYARAVHNAVDGTRIGGVRSDRSRHGTLQRGSRLHQ</sequence>
<proteinExistence type="predicted"/>
<keyword evidence="1" id="KW-0479">Metal-binding</keyword>
<accession>A0A7Z0ETT7</accession>
<evidence type="ECO:0000256" key="2">
    <source>
        <dbReference type="SAM" id="MobiDB-lite"/>
    </source>
</evidence>
<dbReference type="Proteomes" id="UP000572051">
    <property type="component" value="Unassembled WGS sequence"/>
</dbReference>
<evidence type="ECO:0000313" key="5">
    <source>
        <dbReference type="Proteomes" id="UP000572051"/>
    </source>
</evidence>